<reference evidence="5" key="1">
    <citation type="submission" date="2018-01" db="EMBL/GenBank/DDBJ databases">
        <authorList>
            <person name="Mao J.F."/>
        </authorList>
    </citation>
    <scope>NUCLEOTIDE SEQUENCE</scope>
    <source>
        <strain evidence="5">Huo1</strain>
        <tissue evidence="5">Leaf</tissue>
    </source>
</reference>
<dbReference type="Proteomes" id="UP000298416">
    <property type="component" value="Unassembled WGS sequence"/>
</dbReference>
<dbReference type="AlphaFoldDB" id="A0A8X8VY03"/>
<sequence>MDLDPLACPAKVPRKVKYKPKAPVKKVKKEVLPKVENEEDGIDEAKAEYLLRRLHETSSGRPKPEKKAQLAQVAFGVGETSTLKSYHPSNGTFSDGIPKVGKEYKEPWNYYSNYPVTLPIRRPYAGNPEILDKEEFDGDEETSYYCLNCRGSLQIHEFKEMVMIYLEGS</sequence>
<dbReference type="GO" id="GO:0003677">
    <property type="term" value="F:DNA binding"/>
    <property type="evidence" value="ECO:0007669"/>
    <property type="project" value="InterPro"/>
</dbReference>
<accession>A0A8X8VY03</accession>
<dbReference type="PANTHER" id="PTHR13408">
    <property type="entry name" value="DNA-DIRECTED RNA POLYMERASE III"/>
    <property type="match status" value="1"/>
</dbReference>
<dbReference type="GO" id="GO:0005666">
    <property type="term" value="C:RNA polymerase III complex"/>
    <property type="evidence" value="ECO:0007669"/>
    <property type="project" value="InterPro"/>
</dbReference>
<keyword evidence="3" id="KW-0804">Transcription</keyword>
<dbReference type="GO" id="GO:0042797">
    <property type="term" value="P:tRNA transcription by RNA polymerase III"/>
    <property type="evidence" value="ECO:0007669"/>
    <property type="project" value="TreeGrafter"/>
</dbReference>
<comment type="subcellular location">
    <subcellularLocation>
        <location evidence="1">Nucleus</location>
    </subcellularLocation>
</comment>
<dbReference type="PANTHER" id="PTHR13408:SF0">
    <property type="entry name" value="DNA-DIRECTED RNA POLYMERASE III SUBUNIT RPC4"/>
    <property type="match status" value="1"/>
</dbReference>
<evidence type="ECO:0000256" key="4">
    <source>
        <dbReference type="ARBA" id="ARBA00023242"/>
    </source>
</evidence>
<keyword evidence="6" id="KW-1185">Reference proteome</keyword>
<evidence type="ECO:0000256" key="2">
    <source>
        <dbReference type="ARBA" id="ARBA00022478"/>
    </source>
</evidence>
<evidence type="ECO:0000313" key="6">
    <source>
        <dbReference type="Proteomes" id="UP000298416"/>
    </source>
</evidence>
<comment type="caution">
    <text evidence="5">The sequence shown here is derived from an EMBL/GenBank/DDBJ whole genome shotgun (WGS) entry which is preliminary data.</text>
</comment>
<proteinExistence type="predicted"/>
<evidence type="ECO:0000256" key="3">
    <source>
        <dbReference type="ARBA" id="ARBA00023163"/>
    </source>
</evidence>
<organism evidence="5">
    <name type="scientific">Salvia splendens</name>
    <name type="common">Scarlet sage</name>
    <dbReference type="NCBI Taxonomy" id="180675"/>
    <lineage>
        <taxon>Eukaryota</taxon>
        <taxon>Viridiplantae</taxon>
        <taxon>Streptophyta</taxon>
        <taxon>Embryophyta</taxon>
        <taxon>Tracheophyta</taxon>
        <taxon>Spermatophyta</taxon>
        <taxon>Magnoliopsida</taxon>
        <taxon>eudicotyledons</taxon>
        <taxon>Gunneridae</taxon>
        <taxon>Pentapetalae</taxon>
        <taxon>asterids</taxon>
        <taxon>lamiids</taxon>
        <taxon>Lamiales</taxon>
        <taxon>Lamiaceae</taxon>
        <taxon>Nepetoideae</taxon>
        <taxon>Mentheae</taxon>
        <taxon>Salviinae</taxon>
        <taxon>Salvia</taxon>
        <taxon>Salvia subgen. Calosphace</taxon>
        <taxon>core Calosphace</taxon>
    </lineage>
</organism>
<reference evidence="5" key="2">
    <citation type="submission" date="2020-08" db="EMBL/GenBank/DDBJ databases">
        <title>Plant Genome Project.</title>
        <authorList>
            <person name="Zhang R.-G."/>
        </authorList>
    </citation>
    <scope>NUCLEOTIDE SEQUENCE</scope>
    <source>
        <strain evidence="5">Huo1</strain>
        <tissue evidence="5">Leaf</tissue>
    </source>
</reference>
<protein>
    <submittedName>
        <fullName evidence="5">Uncharacterized protein</fullName>
    </submittedName>
</protein>
<evidence type="ECO:0000313" key="5">
    <source>
        <dbReference type="EMBL" id="KAG6384399.1"/>
    </source>
</evidence>
<dbReference type="InterPro" id="IPR007811">
    <property type="entry name" value="RPC4"/>
</dbReference>
<gene>
    <name evidence="5" type="ORF">SASPL_155785</name>
</gene>
<evidence type="ECO:0000256" key="1">
    <source>
        <dbReference type="ARBA" id="ARBA00004123"/>
    </source>
</evidence>
<dbReference type="EMBL" id="PNBA02000135">
    <property type="protein sequence ID" value="KAG6384399.1"/>
    <property type="molecule type" value="Genomic_DNA"/>
</dbReference>
<name>A0A8X8VY03_SALSN</name>
<dbReference type="OrthoDB" id="5836119at2759"/>
<keyword evidence="4" id="KW-0539">Nucleus</keyword>
<keyword evidence="2" id="KW-0240">DNA-directed RNA polymerase</keyword>